<gene>
    <name evidence="4" type="ORF">ACFOZ1_13370</name>
</gene>
<dbReference type="Proteomes" id="UP001595880">
    <property type="component" value="Unassembled WGS sequence"/>
</dbReference>
<name>A0ABV8VXT8_9BACI</name>
<evidence type="ECO:0000313" key="5">
    <source>
        <dbReference type="Proteomes" id="UP001595880"/>
    </source>
</evidence>
<comment type="similarity">
    <text evidence="1">Belongs to the GTP cyclohydrolase I type 2/NIF3 family.</text>
</comment>
<dbReference type="RefSeq" id="WP_390200063.1">
    <property type="nucleotide sequence ID" value="NZ_JBHSDV010000004.1"/>
</dbReference>
<accession>A0ABV8VXT8</accession>
<dbReference type="PANTHER" id="PTHR13799">
    <property type="entry name" value="NGG1 INTERACTING FACTOR 3"/>
    <property type="match status" value="1"/>
</dbReference>
<organism evidence="4 5">
    <name type="scientific">Gracilibacillus marinus</name>
    <dbReference type="NCBI Taxonomy" id="630535"/>
    <lineage>
        <taxon>Bacteria</taxon>
        <taxon>Bacillati</taxon>
        <taxon>Bacillota</taxon>
        <taxon>Bacilli</taxon>
        <taxon>Bacillales</taxon>
        <taxon>Bacillaceae</taxon>
        <taxon>Gracilibacillus</taxon>
    </lineage>
</organism>
<dbReference type="EMBL" id="JBHSDV010000004">
    <property type="protein sequence ID" value="MFC4388785.1"/>
    <property type="molecule type" value="Genomic_DNA"/>
</dbReference>
<evidence type="ECO:0000313" key="4">
    <source>
        <dbReference type="EMBL" id="MFC4388785.1"/>
    </source>
</evidence>
<keyword evidence="3" id="KW-0479">Metal-binding</keyword>
<keyword evidence="5" id="KW-1185">Reference proteome</keyword>
<reference evidence="5" key="1">
    <citation type="journal article" date="2019" name="Int. J. Syst. Evol. Microbiol.">
        <title>The Global Catalogue of Microorganisms (GCM) 10K type strain sequencing project: providing services to taxonomists for standard genome sequencing and annotation.</title>
        <authorList>
            <consortium name="The Broad Institute Genomics Platform"/>
            <consortium name="The Broad Institute Genome Sequencing Center for Infectious Disease"/>
            <person name="Wu L."/>
            <person name="Ma J."/>
        </authorList>
    </citation>
    <scope>NUCLEOTIDE SEQUENCE [LARGE SCALE GENOMIC DNA]</scope>
    <source>
        <strain evidence="5">KACC 14058</strain>
    </source>
</reference>
<dbReference type="PANTHER" id="PTHR13799:SF14">
    <property type="entry name" value="GTP CYCLOHYDROLASE 1 TYPE 2 HOMOLOG"/>
    <property type="match status" value="1"/>
</dbReference>
<dbReference type="SUPFAM" id="SSF102705">
    <property type="entry name" value="NIF3 (NGG1p interacting factor 3)-like"/>
    <property type="match status" value="1"/>
</dbReference>
<evidence type="ECO:0000256" key="1">
    <source>
        <dbReference type="ARBA" id="ARBA00006964"/>
    </source>
</evidence>
<dbReference type="Pfam" id="PF01784">
    <property type="entry name" value="DUF34_NIF3"/>
    <property type="match status" value="1"/>
</dbReference>
<sequence>MYTISDVITFLKQDTDTIPQTVDQLYNGNLASPVQRIGVCFMPTIHVIKRALDLQIDLLVCHEGLFYSHQQQNVYKDDWLSHEKKKIIAHSPIAIYRYHDYAHRGKQDFITEGLLHTLKWNKLVTHQTPVASIVQLPKQTLQELIKYVQTQLHIHTSRYIGNLNLEVSKVACLVGYRGGGQTAIPQFVQEDVDVVLYGEGPEWETPEWIRDRNEIGAGKAGIILGHIESEEPGMEYITMLLQNKFPTLSITHIASNNIIQTYCAGKEM</sequence>
<comment type="caution">
    <text evidence="4">The sequence shown here is derived from an EMBL/GenBank/DDBJ whole genome shotgun (WGS) entry which is preliminary data.</text>
</comment>
<dbReference type="InterPro" id="IPR002678">
    <property type="entry name" value="DUF34/NIF3"/>
</dbReference>
<proteinExistence type="inferred from homology"/>
<dbReference type="Gene3D" id="3.40.1390.30">
    <property type="entry name" value="NIF3 (NGG1p interacting factor 3)-like"/>
    <property type="match status" value="2"/>
</dbReference>
<evidence type="ECO:0000256" key="2">
    <source>
        <dbReference type="ARBA" id="ARBA00022112"/>
    </source>
</evidence>
<evidence type="ECO:0000256" key="3">
    <source>
        <dbReference type="ARBA" id="ARBA00022723"/>
    </source>
</evidence>
<protein>
    <recommendedName>
        <fullName evidence="2">GTP cyclohydrolase 1 type 2 homolog</fullName>
    </recommendedName>
</protein>
<dbReference type="InterPro" id="IPR036069">
    <property type="entry name" value="DUF34/NIF3_sf"/>
</dbReference>